<gene>
    <name evidence="2" type="ORF">EGC80_07010</name>
</gene>
<evidence type="ECO:0000313" key="3">
    <source>
        <dbReference type="Proteomes" id="UP000273778"/>
    </source>
</evidence>
<accession>A0ABM7BWZ9</accession>
<keyword evidence="1" id="KW-1133">Transmembrane helix</keyword>
<organism evidence="2 3">
    <name type="scientific">Shewanella psychromarinicola</name>
    <dbReference type="NCBI Taxonomy" id="2487742"/>
    <lineage>
        <taxon>Bacteria</taxon>
        <taxon>Pseudomonadati</taxon>
        <taxon>Pseudomonadota</taxon>
        <taxon>Gammaproteobacteria</taxon>
        <taxon>Alteromonadales</taxon>
        <taxon>Shewanellaceae</taxon>
        <taxon>Shewanella</taxon>
    </lineage>
</organism>
<feature type="transmembrane region" description="Helical" evidence="1">
    <location>
        <begin position="16"/>
        <end position="38"/>
    </location>
</feature>
<dbReference type="Proteomes" id="UP000273778">
    <property type="component" value="Chromosome"/>
</dbReference>
<keyword evidence="1" id="KW-0812">Transmembrane</keyword>
<dbReference type="RefSeq" id="WP_124012620.1">
    <property type="nucleotide sequence ID" value="NZ_CP034073.1"/>
</dbReference>
<sequence length="87" mass="10026">MSKAKRQRWTKPQYGFYLPVIIIATLLLMFTYETLAVFSQFTQFCLAHFDSPCIQFSSLLFVLAIVIVGVILFTLVLCLQLIFLARD</sequence>
<dbReference type="EMBL" id="CP034073">
    <property type="protein sequence ID" value="AZG34693.1"/>
    <property type="molecule type" value="Genomic_DNA"/>
</dbReference>
<keyword evidence="1" id="KW-0472">Membrane</keyword>
<proteinExistence type="predicted"/>
<name>A0ABM7BWZ9_9GAMM</name>
<evidence type="ECO:0000256" key="1">
    <source>
        <dbReference type="SAM" id="Phobius"/>
    </source>
</evidence>
<feature type="transmembrane region" description="Helical" evidence="1">
    <location>
        <begin position="58"/>
        <end position="85"/>
    </location>
</feature>
<evidence type="ECO:0000313" key="2">
    <source>
        <dbReference type="EMBL" id="AZG34693.1"/>
    </source>
</evidence>
<protein>
    <submittedName>
        <fullName evidence="2">Uncharacterized protein</fullName>
    </submittedName>
</protein>
<keyword evidence="3" id="KW-1185">Reference proteome</keyword>
<reference evidence="2 3" key="1">
    <citation type="submission" date="2018-11" db="EMBL/GenBank/DDBJ databases">
        <title>Shewanella sp. M2.</title>
        <authorList>
            <person name="Hwang Y.J."/>
            <person name="Hwang C.Y."/>
        </authorList>
    </citation>
    <scope>NUCLEOTIDE SEQUENCE [LARGE SCALE GENOMIC DNA]</scope>
    <source>
        <strain evidence="2 3">M2</strain>
    </source>
</reference>